<proteinExistence type="predicted"/>
<dbReference type="PANTHER" id="PTHR33802:SF1">
    <property type="entry name" value="XK-RELATED PROTEIN"/>
    <property type="match status" value="1"/>
</dbReference>
<feature type="transmembrane region" description="Helical" evidence="1">
    <location>
        <begin position="81"/>
        <end position="98"/>
    </location>
</feature>
<comment type="caution">
    <text evidence="2">The sequence shown here is derived from an EMBL/GenBank/DDBJ whole genome shotgun (WGS) entry which is preliminary data.</text>
</comment>
<accession>A0A9D5JSL0</accession>
<evidence type="ECO:0000313" key="3">
    <source>
        <dbReference type="Proteomes" id="UP000649604"/>
    </source>
</evidence>
<keyword evidence="1" id="KW-0472">Membrane</keyword>
<feature type="transmembrane region" description="Helical" evidence="1">
    <location>
        <begin position="104"/>
        <end position="123"/>
    </location>
</feature>
<dbReference type="AlphaFoldDB" id="A0A9D5JSL0"/>
<feature type="transmembrane region" description="Helical" evidence="1">
    <location>
        <begin position="48"/>
        <end position="69"/>
    </location>
</feature>
<dbReference type="Gene3D" id="1.20.1260.100">
    <property type="entry name" value="TspO/MBR protein"/>
    <property type="match status" value="1"/>
</dbReference>
<sequence>MRLKPVLNSVAFFVMIGMNGLANSLPLNGKTTGEVSASVPVLFTPASYVFSIWGVIYLWLLAFVVYHLLPVHRHALFVKRIGYWFLLSCVANSVWLVCWHYEQFGLTMLVMLGLLACLIMIYRRLDVGRRRVSRWDHLLVHVPFSIYLGWVSVATLANFSIVLTVLNLDSLGLPPPIFTILLLLIAAGLGIGMILRRREIAYPLVIAWALVGIAVRHQETLPVIAIPAAILACVVVSTLLLAKLKRSPELLDGIKTS</sequence>
<keyword evidence="1" id="KW-1133">Transmembrane helix</keyword>
<protein>
    <submittedName>
        <fullName evidence="2">Tryptophan-rich sensory protein</fullName>
    </submittedName>
</protein>
<dbReference type="PANTHER" id="PTHR33802">
    <property type="entry name" value="SI:CH211-161H7.5-RELATED"/>
    <property type="match status" value="1"/>
</dbReference>
<feature type="transmembrane region" description="Helical" evidence="1">
    <location>
        <begin position="144"/>
        <end position="165"/>
    </location>
</feature>
<feature type="transmembrane region" description="Helical" evidence="1">
    <location>
        <begin position="223"/>
        <end position="242"/>
    </location>
</feature>
<organism evidence="2 3">
    <name type="scientific">candidate division KSB3 bacterium</name>
    <dbReference type="NCBI Taxonomy" id="2044937"/>
    <lineage>
        <taxon>Bacteria</taxon>
        <taxon>candidate division KSB3</taxon>
    </lineage>
</organism>
<dbReference type="InterPro" id="IPR038330">
    <property type="entry name" value="TspO/MBR-related_sf"/>
</dbReference>
<evidence type="ECO:0000313" key="2">
    <source>
        <dbReference type="EMBL" id="MBD3323269.1"/>
    </source>
</evidence>
<reference evidence="2" key="1">
    <citation type="submission" date="2019-11" db="EMBL/GenBank/DDBJ databases">
        <title>Microbial mats filling the niche in hypersaline microbial mats.</title>
        <authorList>
            <person name="Wong H.L."/>
            <person name="Macleod F.I."/>
            <person name="White R.A. III"/>
            <person name="Burns B.P."/>
        </authorList>
    </citation>
    <scope>NUCLEOTIDE SEQUENCE</scope>
    <source>
        <strain evidence="2">Rbin_158</strain>
    </source>
</reference>
<evidence type="ECO:0000256" key="1">
    <source>
        <dbReference type="SAM" id="Phobius"/>
    </source>
</evidence>
<feature type="transmembrane region" description="Helical" evidence="1">
    <location>
        <begin position="177"/>
        <end position="195"/>
    </location>
</feature>
<name>A0A9D5JSL0_9BACT</name>
<dbReference type="EMBL" id="WJJP01000048">
    <property type="protein sequence ID" value="MBD3323269.1"/>
    <property type="molecule type" value="Genomic_DNA"/>
</dbReference>
<gene>
    <name evidence="2" type="ORF">GF339_01720</name>
</gene>
<keyword evidence="1" id="KW-0812">Transmembrane</keyword>
<feature type="transmembrane region" description="Helical" evidence="1">
    <location>
        <begin position="200"/>
        <end position="217"/>
    </location>
</feature>
<dbReference type="Proteomes" id="UP000649604">
    <property type="component" value="Unassembled WGS sequence"/>
</dbReference>